<organism evidence="1 2">
    <name type="scientific">Necator americanus</name>
    <name type="common">Human hookworm</name>
    <dbReference type="NCBI Taxonomy" id="51031"/>
    <lineage>
        <taxon>Eukaryota</taxon>
        <taxon>Metazoa</taxon>
        <taxon>Ecdysozoa</taxon>
        <taxon>Nematoda</taxon>
        <taxon>Chromadorea</taxon>
        <taxon>Rhabditida</taxon>
        <taxon>Rhabditina</taxon>
        <taxon>Rhabditomorpha</taxon>
        <taxon>Strongyloidea</taxon>
        <taxon>Ancylostomatidae</taxon>
        <taxon>Bunostominae</taxon>
        <taxon>Necator</taxon>
    </lineage>
</organism>
<evidence type="ECO:0000313" key="2">
    <source>
        <dbReference type="Proteomes" id="UP001303046"/>
    </source>
</evidence>
<keyword evidence="2" id="KW-1185">Reference proteome</keyword>
<name>A0ABR1DTW4_NECAM</name>
<evidence type="ECO:0008006" key="3">
    <source>
        <dbReference type="Google" id="ProtNLM"/>
    </source>
</evidence>
<dbReference type="EMBL" id="JAVFWL010000004">
    <property type="protein sequence ID" value="KAK6752921.1"/>
    <property type="molecule type" value="Genomic_DNA"/>
</dbReference>
<protein>
    <recommendedName>
        <fullName evidence="3">Chondroitin proteoglycan 4 domain-containing protein</fullName>
    </recommendedName>
</protein>
<comment type="caution">
    <text evidence="1">The sequence shown here is derived from an EMBL/GenBank/DDBJ whole genome shotgun (WGS) entry which is preliminary data.</text>
</comment>
<dbReference type="PANTHER" id="PTHR34401">
    <property type="entry name" value="PROTEIN CBG12388-RELATED"/>
    <property type="match status" value="1"/>
</dbReference>
<dbReference type="PANTHER" id="PTHR34401:SF1">
    <property type="entry name" value="DUF19 DOMAIN-CONTAINING PROTEIN"/>
    <property type="match status" value="1"/>
</dbReference>
<accession>A0ABR1DTW4</accession>
<gene>
    <name evidence="1" type="primary">Necator_chrIV.g17288</name>
    <name evidence="1" type="ORF">RB195_003990</name>
</gene>
<dbReference type="Proteomes" id="UP001303046">
    <property type="component" value="Unassembled WGS sequence"/>
</dbReference>
<proteinExistence type="predicted"/>
<evidence type="ECO:0000313" key="1">
    <source>
        <dbReference type="EMBL" id="KAK6752921.1"/>
    </source>
</evidence>
<reference evidence="1 2" key="1">
    <citation type="submission" date="2023-08" db="EMBL/GenBank/DDBJ databases">
        <title>A Necator americanus chromosomal reference genome.</title>
        <authorList>
            <person name="Ilik V."/>
            <person name="Petrzelkova K.J."/>
            <person name="Pardy F."/>
            <person name="Fuh T."/>
            <person name="Niatou-Singa F.S."/>
            <person name="Gouil Q."/>
            <person name="Baker L."/>
            <person name="Ritchie M.E."/>
            <person name="Jex A.R."/>
            <person name="Gazzola D."/>
            <person name="Li H."/>
            <person name="Toshio Fujiwara R."/>
            <person name="Zhan B."/>
            <person name="Aroian R.V."/>
            <person name="Pafco B."/>
            <person name="Schwarz E.M."/>
        </authorList>
    </citation>
    <scope>NUCLEOTIDE SEQUENCE [LARGE SCALE GENOMIC DNA]</scope>
    <source>
        <strain evidence="1 2">Aroian</strain>
        <tissue evidence="1">Whole animal</tissue>
    </source>
</reference>
<sequence>MLRIFLLISSTLIYSLYALKFIDMISKSTIDVLHGSRREETVRQCVCSEVSECYNSAKQQAYDCFDPCWKEINAYSLTQEPEKLRVCFEKRRGFVDDIINCFRTKIKACEDDIEKAKIVHVKTYDYPDMIKRVEDVINEQIQTFLNSITSNHVKNLFVQQVVNAGASVARCVKNCFIEKNKDGYCFDKKGCEPNIADRNAKLAIRQCSRQVNWKKEVGDLCRCSSQAGVNGISDYCGMLNIMG</sequence>